<organism evidence="3 4">
    <name type="scientific">Aspergillus keveii</name>
    <dbReference type="NCBI Taxonomy" id="714993"/>
    <lineage>
        <taxon>Eukaryota</taxon>
        <taxon>Fungi</taxon>
        <taxon>Dikarya</taxon>
        <taxon>Ascomycota</taxon>
        <taxon>Pezizomycotina</taxon>
        <taxon>Eurotiomycetes</taxon>
        <taxon>Eurotiomycetidae</taxon>
        <taxon>Eurotiales</taxon>
        <taxon>Aspergillaceae</taxon>
        <taxon>Aspergillus</taxon>
        <taxon>Aspergillus subgen. Nidulantes</taxon>
    </lineage>
</organism>
<proteinExistence type="predicted"/>
<dbReference type="InterPro" id="IPR051222">
    <property type="entry name" value="PPR/CCM1_RNA-binding"/>
</dbReference>
<dbReference type="EMBL" id="JBFTWV010000001">
    <property type="protein sequence ID" value="KAL2801466.1"/>
    <property type="molecule type" value="Genomic_DNA"/>
</dbReference>
<dbReference type="Gene3D" id="1.25.40.10">
    <property type="entry name" value="Tetratricopeptide repeat domain"/>
    <property type="match status" value="1"/>
</dbReference>
<dbReference type="Proteomes" id="UP001610563">
    <property type="component" value="Unassembled WGS sequence"/>
</dbReference>
<name>A0ABR4GRI0_9EURO</name>
<evidence type="ECO:0000313" key="4">
    <source>
        <dbReference type="Proteomes" id="UP001610563"/>
    </source>
</evidence>
<dbReference type="InterPro" id="IPR011990">
    <property type="entry name" value="TPR-like_helical_dom_sf"/>
</dbReference>
<feature type="region of interest" description="Disordered" evidence="2">
    <location>
        <begin position="1"/>
        <end position="38"/>
    </location>
</feature>
<reference evidence="3 4" key="1">
    <citation type="submission" date="2024-07" db="EMBL/GenBank/DDBJ databases">
        <title>Section-level genome sequencing and comparative genomics of Aspergillus sections Usti and Cavernicolus.</title>
        <authorList>
            <consortium name="Lawrence Berkeley National Laboratory"/>
            <person name="Nybo J.L."/>
            <person name="Vesth T.C."/>
            <person name="Theobald S."/>
            <person name="Frisvad J.C."/>
            <person name="Larsen T.O."/>
            <person name="Kjaerboelling I."/>
            <person name="Rothschild-Mancinelli K."/>
            <person name="Lyhne E.K."/>
            <person name="Kogle M.E."/>
            <person name="Barry K."/>
            <person name="Clum A."/>
            <person name="Na H."/>
            <person name="Ledsgaard L."/>
            <person name="Lin J."/>
            <person name="Lipzen A."/>
            <person name="Kuo A."/>
            <person name="Riley R."/>
            <person name="Mondo S."/>
            <person name="Labutti K."/>
            <person name="Haridas S."/>
            <person name="Pangalinan J."/>
            <person name="Salamov A.A."/>
            <person name="Simmons B.A."/>
            <person name="Magnuson J.K."/>
            <person name="Chen J."/>
            <person name="Drula E."/>
            <person name="Henrissat B."/>
            <person name="Wiebenga A."/>
            <person name="Lubbers R.J."/>
            <person name="Gomes A.C."/>
            <person name="Makela M.R."/>
            <person name="Stajich J."/>
            <person name="Grigoriev I.V."/>
            <person name="Mortensen U.H."/>
            <person name="De Vries R.P."/>
            <person name="Baker S.E."/>
            <person name="Andersen M.R."/>
        </authorList>
    </citation>
    <scope>NUCLEOTIDE SEQUENCE [LARGE SCALE GENOMIC DNA]</scope>
    <source>
        <strain evidence="3 4">CBS 209.92</strain>
    </source>
</reference>
<dbReference type="PANTHER" id="PTHR47942">
    <property type="entry name" value="TETRATRICOPEPTIDE REPEAT (TPR)-LIKE SUPERFAMILY PROTEIN-RELATED"/>
    <property type="match status" value="1"/>
</dbReference>
<evidence type="ECO:0000256" key="1">
    <source>
        <dbReference type="ARBA" id="ARBA00022737"/>
    </source>
</evidence>
<comment type="caution">
    <text evidence="3">The sequence shown here is derived from an EMBL/GenBank/DDBJ whole genome shotgun (WGS) entry which is preliminary data.</text>
</comment>
<accession>A0ABR4GRI0</accession>
<feature type="region of interest" description="Disordered" evidence="2">
    <location>
        <begin position="92"/>
        <end position="120"/>
    </location>
</feature>
<keyword evidence="4" id="KW-1185">Reference proteome</keyword>
<feature type="compositionally biased region" description="Polar residues" evidence="2">
    <location>
        <begin position="109"/>
        <end position="118"/>
    </location>
</feature>
<evidence type="ECO:0000256" key="2">
    <source>
        <dbReference type="SAM" id="MobiDB-lite"/>
    </source>
</evidence>
<protein>
    <recommendedName>
        <fullName evidence="5">Pentatricopeptide repeat protein</fullName>
    </recommendedName>
</protein>
<evidence type="ECO:0000313" key="3">
    <source>
        <dbReference type="EMBL" id="KAL2801466.1"/>
    </source>
</evidence>
<evidence type="ECO:0008006" key="5">
    <source>
        <dbReference type="Google" id="ProtNLM"/>
    </source>
</evidence>
<gene>
    <name evidence="3" type="ORF">BJX66DRAFT_289893</name>
</gene>
<sequence>MPHPNQSQCSPQLRSPPSQGSETRFPSSSESMHTSASLLSNAAVRRTRFPRHSRPGATSIADIFVQSLVAAGYCHKHAPRGRGLSTVSIKSTKCNTNSPGDKGLERTSRQFSAQSAPGSLSARVRSLGAHRPRTQQMFTSSVAQRLEIPDTDDFQTDQLSANEPSLKTQVDNANSSLTHGNTAPRLPRERMRSETIVRLEDRDNTPFCDREPIEVNYSHQEVEKHPIHKSHIEEKYSSYKSPREELFQYTSRIYEAALGPSMDWRKAVDSLMPAETTIHRRDETTITTATEIESVRNLLEAMWDKRKSNHYVFTLYRELPSPGVAHLSKRSRGALLRRFAEPPDRRWVDARRYLALIEDMLTARLPLSRSLWTSAIHLAGRATGKVNKQDLVRAIGIWHQMEHIGRVESDEVVFGVLFDIATKSGQYTVADRILEEMESRKLQFGRAGKVSKIFYYGLTQDPVGISRTFDEYVESGEIVDITVINCLMASFLNAGEKKTARQLYQRLLTTASTTHLASTTDKASWHVSGPTLTPELVPYRRRNKKLSRVLQMSASLKDTFPRHHRALQQALLVAPDTRTFHIFLKHHAHRSGTLDAFMSIVSDMERIYRVPPRGMIYLLLFDGFARNGRSKRGWSAEHLRTVWTAYLRALHESRSRLHRRSFALPPFFNWENPLGDTNLAVTSKSHRYPSITTDNLYTQLPSVATGPPNGTSMNVGEVSTDSHLGDLLDLHDDPSIPHLTDQRTREPPDEDDLEFLERRIENGVFLGRRMIITILRAFGTCCSENDLMEVWLRIERIWQPEKRKGLDVLAVKEELDKQLERFRQPN</sequence>
<keyword evidence="1" id="KW-0677">Repeat</keyword>